<organism evidence="1 2">
    <name type="scientific">Macrophomina phaseolina (strain MS6)</name>
    <name type="common">Charcoal rot fungus</name>
    <dbReference type="NCBI Taxonomy" id="1126212"/>
    <lineage>
        <taxon>Eukaryota</taxon>
        <taxon>Fungi</taxon>
        <taxon>Dikarya</taxon>
        <taxon>Ascomycota</taxon>
        <taxon>Pezizomycotina</taxon>
        <taxon>Dothideomycetes</taxon>
        <taxon>Dothideomycetes incertae sedis</taxon>
        <taxon>Botryosphaeriales</taxon>
        <taxon>Botryosphaeriaceae</taxon>
        <taxon>Macrophomina</taxon>
    </lineage>
</organism>
<evidence type="ECO:0000313" key="1">
    <source>
        <dbReference type="EMBL" id="EKG18796.1"/>
    </source>
</evidence>
<dbReference type="VEuPathDB" id="FungiDB:MPH_03922"/>
<sequence>MACRRCNNERVSRRLFPLSDQSAMAPLEERTCAGDGSWGLPHGSCGCGMSARDVWMVVGPVLGANTVLLVLRTMRWGREVGIGRCKFRLNALRDGPRVSFVGISVDGIGPRFLELFFDVVGRR</sequence>
<gene>
    <name evidence="1" type="ORF">MPH_03922</name>
</gene>
<protein>
    <submittedName>
        <fullName evidence="1">Uncharacterized protein</fullName>
    </submittedName>
</protein>
<accession>K2R8P5</accession>
<comment type="caution">
    <text evidence="1">The sequence shown here is derived from an EMBL/GenBank/DDBJ whole genome shotgun (WGS) entry which is preliminary data.</text>
</comment>
<dbReference type="HOGENOM" id="CLU_2015712_0_0_1"/>
<dbReference type="EMBL" id="AHHD01000171">
    <property type="protein sequence ID" value="EKG18796.1"/>
    <property type="molecule type" value="Genomic_DNA"/>
</dbReference>
<name>K2R8P5_MACPH</name>
<dbReference type="Proteomes" id="UP000007129">
    <property type="component" value="Unassembled WGS sequence"/>
</dbReference>
<proteinExistence type="predicted"/>
<evidence type="ECO:0000313" key="2">
    <source>
        <dbReference type="Proteomes" id="UP000007129"/>
    </source>
</evidence>
<dbReference type="AlphaFoldDB" id="K2R8P5"/>
<reference evidence="1 2" key="1">
    <citation type="journal article" date="2012" name="BMC Genomics">
        <title>Tools to kill: Genome of one of the most destructive plant pathogenic fungi Macrophomina phaseolina.</title>
        <authorList>
            <person name="Islam M.S."/>
            <person name="Haque M.S."/>
            <person name="Islam M.M."/>
            <person name="Emdad E.M."/>
            <person name="Halim A."/>
            <person name="Hossen Q.M.M."/>
            <person name="Hossain M.Z."/>
            <person name="Ahmed B."/>
            <person name="Rahim S."/>
            <person name="Rahman M.S."/>
            <person name="Alam M.M."/>
            <person name="Hou S."/>
            <person name="Wan X."/>
            <person name="Saito J.A."/>
            <person name="Alam M."/>
        </authorList>
    </citation>
    <scope>NUCLEOTIDE SEQUENCE [LARGE SCALE GENOMIC DNA]</scope>
    <source>
        <strain evidence="1 2">MS6</strain>
    </source>
</reference>
<dbReference type="InParanoid" id="K2R8P5"/>